<dbReference type="EMBL" id="CM009290">
    <property type="protein sequence ID" value="RQO85537.1"/>
    <property type="molecule type" value="Genomic_DNA"/>
</dbReference>
<evidence type="ECO:0000313" key="3">
    <source>
        <dbReference type="Proteomes" id="UP000006729"/>
    </source>
</evidence>
<dbReference type="AlphaFoldDB" id="A0A3N7ECU9"/>
<proteinExistence type="predicted"/>
<evidence type="ECO:0000313" key="2">
    <source>
        <dbReference type="EMBL" id="RQO85537.1"/>
    </source>
</evidence>
<feature type="region of interest" description="Disordered" evidence="1">
    <location>
        <begin position="1"/>
        <end position="33"/>
    </location>
</feature>
<dbReference type="Gramene" id="Potri.001G294250.1.v4.1">
    <property type="protein sequence ID" value="Potri.001G294250.1.v4.1"/>
    <property type="gene ID" value="Potri.001G294250.v4.1"/>
</dbReference>
<dbReference type="InParanoid" id="A0A3N7ECU9"/>
<sequence length="69" mass="7922">MHLILISQKSRLLPTSQRKSSSQSSFPRNRLHLSNDRRQQGFSVCLHLSPLFTSAQTIFIRETTTRHGS</sequence>
<protein>
    <submittedName>
        <fullName evidence="2">Uncharacterized protein</fullName>
    </submittedName>
</protein>
<dbReference type="Proteomes" id="UP000006729">
    <property type="component" value="Chromosome 1"/>
</dbReference>
<feature type="compositionally biased region" description="Low complexity" evidence="1">
    <location>
        <begin position="16"/>
        <end position="25"/>
    </location>
</feature>
<gene>
    <name evidence="2" type="ORF">POPTR_001G294250</name>
</gene>
<keyword evidence="3" id="KW-1185">Reference proteome</keyword>
<evidence type="ECO:0000256" key="1">
    <source>
        <dbReference type="SAM" id="MobiDB-lite"/>
    </source>
</evidence>
<reference evidence="2 3" key="1">
    <citation type="journal article" date="2006" name="Science">
        <title>The genome of black cottonwood, Populus trichocarpa (Torr. &amp; Gray).</title>
        <authorList>
            <person name="Tuskan G.A."/>
            <person name="Difazio S."/>
            <person name="Jansson S."/>
            <person name="Bohlmann J."/>
            <person name="Grigoriev I."/>
            <person name="Hellsten U."/>
            <person name="Putnam N."/>
            <person name="Ralph S."/>
            <person name="Rombauts S."/>
            <person name="Salamov A."/>
            <person name="Schein J."/>
            <person name="Sterck L."/>
            <person name="Aerts A."/>
            <person name="Bhalerao R.R."/>
            <person name="Bhalerao R.P."/>
            <person name="Blaudez D."/>
            <person name="Boerjan W."/>
            <person name="Brun A."/>
            <person name="Brunner A."/>
            <person name="Busov V."/>
            <person name="Campbell M."/>
            <person name="Carlson J."/>
            <person name="Chalot M."/>
            <person name="Chapman J."/>
            <person name="Chen G.L."/>
            <person name="Cooper D."/>
            <person name="Coutinho P.M."/>
            <person name="Couturier J."/>
            <person name="Covert S."/>
            <person name="Cronk Q."/>
            <person name="Cunningham R."/>
            <person name="Davis J."/>
            <person name="Degroeve S."/>
            <person name="Dejardin A."/>
            <person name="Depamphilis C."/>
            <person name="Detter J."/>
            <person name="Dirks B."/>
            <person name="Dubchak I."/>
            <person name="Duplessis S."/>
            <person name="Ehlting J."/>
            <person name="Ellis B."/>
            <person name="Gendler K."/>
            <person name="Goodstein D."/>
            <person name="Gribskov M."/>
            <person name="Grimwood J."/>
            <person name="Groover A."/>
            <person name="Gunter L."/>
            <person name="Hamberger B."/>
            <person name="Heinze B."/>
            <person name="Helariutta Y."/>
            <person name="Henrissat B."/>
            <person name="Holligan D."/>
            <person name="Holt R."/>
            <person name="Huang W."/>
            <person name="Islam-Faridi N."/>
            <person name="Jones S."/>
            <person name="Jones-Rhoades M."/>
            <person name="Jorgensen R."/>
            <person name="Joshi C."/>
            <person name="Kangasjarvi J."/>
            <person name="Karlsson J."/>
            <person name="Kelleher C."/>
            <person name="Kirkpatrick R."/>
            <person name="Kirst M."/>
            <person name="Kohler A."/>
            <person name="Kalluri U."/>
            <person name="Larimer F."/>
            <person name="Leebens-Mack J."/>
            <person name="Leple J.C."/>
            <person name="Locascio P."/>
            <person name="Lou Y."/>
            <person name="Lucas S."/>
            <person name="Martin F."/>
            <person name="Montanini B."/>
            <person name="Napoli C."/>
            <person name="Nelson D.R."/>
            <person name="Nelson C."/>
            <person name="Nieminen K."/>
            <person name="Nilsson O."/>
            <person name="Pereda V."/>
            <person name="Peter G."/>
            <person name="Philippe R."/>
            <person name="Pilate G."/>
            <person name="Poliakov A."/>
            <person name="Razumovskaya J."/>
            <person name="Richardson P."/>
            <person name="Rinaldi C."/>
            <person name="Ritland K."/>
            <person name="Rouze P."/>
            <person name="Ryaboy D."/>
            <person name="Schmutz J."/>
            <person name="Schrader J."/>
            <person name="Segerman B."/>
            <person name="Shin H."/>
            <person name="Siddiqui A."/>
            <person name="Sterky F."/>
            <person name="Terry A."/>
            <person name="Tsai C.J."/>
            <person name="Uberbacher E."/>
            <person name="Unneberg P."/>
            <person name="Vahala J."/>
            <person name="Wall K."/>
            <person name="Wessler S."/>
            <person name="Yang G."/>
            <person name="Yin T."/>
            <person name="Douglas C."/>
            <person name="Marra M."/>
            <person name="Sandberg G."/>
            <person name="Van de Peer Y."/>
            <person name="Rokhsar D."/>
        </authorList>
    </citation>
    <scope>NUCLEOTIDE SEQUENCE [LARGE SCALE GENOMIC DNA]</scope>
    <source>
        <strain evidence="3">cv. Nisqually</strain>
    </source>
</reference>
<accession>A0A3N7ECU9</accession>
<organism evidence="2 3">
    <name type="scientific">Populus trichocarpa</name>
    <name type="common">Western balsam poplar</name>
    <name type="synonym">Populus balsamifera subsp. trichocarpa</name>
    <dbReference type="NCBI Taxonomy" id="3694"/>
    <lineage>
        <taxon>Eukaryota</taxon>
        <taxon>Viridiplantae</taxon>
        <taxon>Streptophyta</taxon>
        <taxon>Embryophyta</taxon>
        <taxon>Tracheophyta</taxon>
        <taxon>Spermatophyta</taxon>
        <taxon>Magnoliopsida</taxon>
        <taxon>eudicotyledons</taxon>
        <taxon>Gunneridae</taxon>
        <taxon>Pentapetalae</taxon>
        <taxon>rosids</taxon>
        <taxon>fabids</taxon>
        <taxon>Malpighiales</taxon>
        <taxon>Salicaceae</taxon>
        <taxon>Saliceae</taxon>
        <taxon>Populus</taxon>
    </lineage>
</organism>
<name>A0A3N7ECU9_POPTR</name>